<reference evidence="7" key="2">
    <citation type="submission" date="2025-08" db="UniProtKB">
        <authorList>
            <consortium name="Ensembl"/>
        </authorList>
    </citation>
    <scope>IDENTIFICATION</scope>
</reference>
<dbReference type="InterPro" id="IPR012677">
    <property type="entry name" value="Nucleotide-bd_a/b_plait_sf"/>
</dbReference>
<dbReference type="InterPro" id="IPR000504">
    <property type="entry name" value="RRM_dom"/>
</dbReference>
<dbReference type="Bgee" id="ENSLACG00000009507">
    <property type="expression patterns" value="Expressed in chordate pharynx and 6 other cell types or tissues"/>
</dbReference>
<accession>H3AMC7</accession>
<dbReference type="FunFam" id="3.30.70.330:FF:000071">
    <property type="entry name" value="heterogeneous nuclear ribonucleoprotein H isoform X1"/>
    <property type="match status" value="1"/>
</dbReference>
<dbReference type="InterPro" id="IPR034424">
    <property type="entry name" value="GRSF-1_RRM2"/>
</dbReference>
<dbReference type="SUPFAM" id="SSF54928">
    <property type="entry name" value="RNA-binding domain, RBD"/>
    <property type="match status" value="3"/>
</dbReference>
<evidence type="ECO:0000313" key="7">
    <source>
        <dbReference type="Ensembl" id="ENSLACP00000010798.1"/>
    </source>
</evidence>
<evidence type="ECO:0000256" key="3">
    <source>
        <dbReference type="ARBA" id="ARBA00022884"/>
    </source>
</evidence>
<dbReference type="PANTHER" id="PTHR13976">
    <property type="entry name" value="HETEROGENEOUS NUCLEAR RIBONUCLEOPROTEIN-RELATED"/>
    <property type="match status" value="1"/>
</dbReference>
<evidence type="ECO:0000256" key="1">
    <source>
        <dbReference type="ARBA" id="ARBA00022553"/>
    </source>
</evidence>
<gene>
    <name evidence="7" type="primary">GRSF1</name>
</gene>
<protein>
    <submittedName>
        <fullName evidence="7">G-rich RNA sequence binding factor 1</fullName>
    </submittedName>
</protein>
<dbReference type="GO" id="GO:0003723">
    <property type="term" value="F:RNA binding"/>
    <property type="evidence" value="ECO:0007669"/>
    <property type="project" value="UniProtKB-UniRule"/>
</dbReference>
<dbReference type="EMBL" id="AFYH01144411">
    <property type="status" value="NOT_ANNOTATED_CDS"/>
    <property type="molecule type" value="Genomic_DNA"/>
</dbReference>
<dbReference type="Pfam" id="PF00076">
    <property type="entry name" value="RRM_1"/>
    <property type="match status" value="2"/>
</dbReference>
<dbReference type="HOGENOM" id="CLU_032003_0_0_1"/>
<sequence>QETPIPFRDEEYPPLPDYELSVPGAEANEVFCVRARGLPWSCTAEDVLTFFSDCRICNGADGIHFTLNSRGRRSGDALVELESEEDIQKALEMHRKFMGHRYIEVFELQSSDVEMMLKNLQSIESQTANEGVVRLLGLPYSSTEADIHHFFTALLIGGITFTLDRRGRRSGEAFVQFVSPETAAQALLKHKDTIGDRYIEIYPSRRNEIHLENTQEDRKEIESCPTASYLLDSDEEEDDSNATHYNNSEMKSSECIRLSEQTSWKTWDSSMYASTSAVHNIHMRGLPFQVTAQEIATFFYPVKPMRIYMEYGPDGRATGEADVMFKSHADAVASMAKDRAHIQHRYIELYLNSPSKAN</sequence>
<keyword evidence="1" id="KW-0597">Phosphoprotein</keyword>
<dbReference type="Ensembl" id="ENSLACT00000010878.1">
    <property type="protein sequence ID" value="ENSLACP00000010798.1"/>
    <property type="gene ID" value="ENSLACG00000009507.1"/>
</dbReference>
<evidence type="ECO:0000256" key="2">
    <source>
        <dbReference type="ARBA" id="ARBA00022737"/>
    </source>
</evidence>
<dbReference type="InterPro" id="IPR034425">
    <property type="entry name" value="GRSF1_RRM1"/>
</dbReference>
<evidence type="ECO:0000313" key="8">
    <source>
        <dbReference type="Proteomes" id="UP000008672"/>
    </source>
</evidence>
<feature type="domain" description="RRM" evidence="6">
    <location>
        <begin position="279"/>
        <end position="354"/>
    </location>
</feature>
<reference evidence="8" key="1">
    <citation type="submission" date="2011-08" db="EMBL/GenBank/DDBJ databases">
        <title>The draft genome of Latimeria chalumnae.</title>
        <authorList>
            <person name="Di Palma F."/>
            <person name="Alfoldi J."/>
            <person name="Johnson J."/>
            <person name="Berlin A."/>
            <person name="Gnerre S."/>
            <person name="Jaffe D."/>
            <person name="MacCallum I."/>
            <person name="Young S."/>
            <person name="Walker B.J."/>
            <person name="Lander E."/>
            <person name="Lindblad-Toh K."/>
        </authorList>
    </citation>
    <scope>NUCLEOTIDE SEQUENCE [LARGE SCALE GENOMIC DNA]</scope>
    <source>
        <strain evidence="8">Wild caught</strain>
    </source>
</reference>
<dbReference type="EMBL" id="AFYH01144412">
    <property type="status" value="NOT_ANNOTATED_CDS"/>
    <property type="molecule type" value="Genomic_DNA"/>
</dbReference>
<feature type="domain" description="RRM" evidence="6">
    <location>
        <begin position="131"/>
        <end position="206"/>
    </location>
</feature>
<dbReference type="InterPro" id="IPR034426">
    <property type="entry name" value="GRSF1_RRM3"/>
</dbReference>
<dbReference type="EMBL" id="AFYH01144414">
    <property type="status" value="NOT_ANNOTATED_CDS"/>
    <property type="molecule type" value="Genomic_DNA"/>
</dbReference>
<dbReference type="EMBL" id="AFYH01144410">
    <property type="status" value="NOT_ANNOTATED_CDS"/>
    <property type="molecule type" value="Genomic_DNA"/>
</dbReference>
<reference evidence="7" key="3">
    <citation type="submission" date="2025-09" db="UniProtKB">
        <authorList>
            <consortium name="Ensembl"/>
        </authorList>
    </citation>
    <scope>IDENTIFICATION</scope>
</reference>
<dbReference type="EMBL" id="AFYH01144413">
    <property type="status" value="NOT_ANNOTATED_CDS"/>
    <property type="molecule type" value="Genomic_DNA"/>
</dbReference>
<keyword evidence="2" id="KW-0677">Repeat</keyword>
<dbReference type="CDD" id="cd12733">
    <property type="entry name" value="RRM3_GRSF1"/>
    <property type="match status" value="1"/>
</dbReference>
<dbReference type="AlphaFoldDB" id="H3AMC7"/>
<dbReference type="Proteomes" id="UP000008672">
    <property type="component" value="Unassembled WGS sequence"/>
</dbReference>
<dbReference type="SMART" id="SM00360">
    <property type="entry name" value="RRM"/>
    <property type="match status" value="3"/>
</dbReference>
<dbReference type="CDD" id="cd12730">
    <property type="entry name" value="RRM1_GRSF1"/>
    <property type="match status" value="1"/>
</dbReference>
<dbReference type="GeneTree" id="ENSGT00940000158529"/>
<name>H3AMC7_LATCH</name>
<dbReference type="InterPro" id="IPR050666">
    <property type="entry name" value="ESRP"/>
</dbReference>
<feature type="region of interest" description="Disordered" evidence="5">
    <location>
        <begin position="231"/>
        <end position="251"/>
    </location>
</feature>
<keyword evidence="8" id="KW-1185">Reference proteome</keyword>
<organism evidence="7 8">
    <name type="scientific">Latimeria chalumnae</name>
    <name type="common">Coelacanth</name>
    <dbReference type="NCBI Taxonomy" id="7897"/>
    <lineage>
        <taxon>Eukaryota</taxon>
        <taxon>Metazoa</taxon>
        <taxon>Chordata</taxon>
        <taxon>Craniata</taxon>
        <taxon>Vertebrata</taxon>
        <taxon>Euteleostomi</taxon>
        <taxon>Coelacanthiformes</taxon>
        <taxon>Coelacanthidae</taxon>
        <taxon>Latimeria</taxon>
    </lineage>
</organism>
<evidence type="ECO:0000256" key="4">
    <source>
        <dbReference type="PROSITE-ProRule" id="PRU00176"/>
    </source>
</evidence>
<dbReference type="PROSITE" id="PS50102">
    <property type="entry name" value="RRM"/>
    <property type="match status" value="2"/>
</dbReference>
<proteinExistence type="predicted"/>
<dbReference type="InterPro" id="IPR035979">
    <property type="entry name" value="RBD_domain_sf"/>
</dbReference>
<dbReference type="CDD" id="cd12505">
    <property type="entry name" value="RRM2_GRSF1"/>
    <property type="match status" value="1"/>
</dbReference>
<dbReference type="Gene3D" id="3.30.70.330">
    <property type="match status" value="3"/>
</dbReference>
<evidence type="ECO:0000256" key="5">
    <source>
        <dbReference type="SAM" id="MobiDB-lite"/>
    </source>
</evidence>
<keyword evidence="3 4" id="KW-0694">RNA-binding</keyword>
<evidence type="ECO:0000259" key="6">
    <source>
        <dbReference type="PROSITE" id="PS50102"/>
    </source>
</evidence>